<dbReference type="AlphaFoldDB" id="A0A146JYF8"/>
<organism evidence="1">
    <name type="scientific">Trepomonas sp. PC1</name>
    <dbReference type="NCBI Taxonomy" id="1076344"/>
    <lineage>
        <taxon>Eukaryota</taxon>
        <taxon>Metamonada</taxon>
        <taxon>Diplomonadida</taxon>
        <taxon>Hexamitidae</taxon>
        <taxon>Hexamitinae</taxon>
        <taxon>Trepomonas</taxon>
    </lineage>
</organism>
<protein>
    <submittedName>
        <fullName evidence="1">Uncharacterized protein</fullName>
    </submittedName>
</protein>
<evidence type="ECO:0000313" key="1">
    <source>
        <dbReference type="EMBL" id="JAP89238.1"/>
    </source>
</evidence>
<proteinExistence type="predicted"/>
<gene>
    <name evidence="1" type="ORF">TPC1_31267</name>
</gene>
<feature type="non-terminal residue" evidence="1">
    <location>
        <position position="1"/>
    </location>
</feature>
<feature type="non-terminal residue" evidence="1">
    <location>
        <position position="386"/>
    </location>
</feature>
<accession>A0A146JYF8</accession>
<name>A0A146JYF8_9EUKA</name>
<sequence length="386" mass="45413">AQSEDIEVVKQSLHQLEQLHQAPQLFLSHIFDYFDREPISQHSISLIDYIGKQIRDKSSIRNNFNEFDLSYVDIEQETKPEKILLYHMVKQIDDIERLKQIASKKTDFYKFMHYVIYFPGIIKLIDISLQSLSEFKQFGLALLQNDIRPDQLFEEKVNQFDQFYMKIALKYFIDNYLEFDAISYDIMKDICNNHLFSCEEASKVLNLACFSSVPDEIKNQYLALGFKLHSMMKQKLPKREFEGMIEQLLCEMTEEKLNTFGYYSFVIDQITDQNQDMKLATNNLRSSVLELFVKLSNPEIPGNSKVAYVLLKLKDQTKNRFPVYKAMLQIDNDDYYDVSEILNCPIVYECLKQDILVEGLQLPCTVLLLCLITQQNMKDIEMIPYI</sequence>
<dbReference type="EMBL" id="GDID01007368">
    <property type="protein sequence ID" value="JAP89238.1"/>
    <property type="molecule type" value="Transcribed_RNA"/>
</dbReference>
<reference evidence="1" key="1">
    <citation type="submission" date="2015-07" db="EMBL/GenBank/DDBJ databases">
        <title>Adaptation to a free-living lifestyle via gene acquisitions in the diplomonad Trepomonas sp. PC1.</title>
        <authorList>
            <person name="Xu F."/>
            <person name="Jerlstrom-Hultqvist J."/>
            <person name="Kolisko M."/>
            <person name="Simpson A.G.B."/>
            <person name="Roger A.J."/>
            <person name="Svard S.G."/>
            <person name="Andersson J.O."/>
        </authorList>
    </citation>
    <scope>NUCLEOTIDE SEQUENCE</scope>
    <source>
        <strain evidence="1">PC1</strain>
    </source>
</reference>